<evidence type="ECO:0000256" key="1">
    <source>
        <dbReference type="SAM" id="SignalP"/>
    </source>
</evidence>
<feature type="signal peptide" evidence="1">
    <location>
        <begin position="1"/>
        <end position="17"/>
    </location>
</feature>
<accession>A0A9W9W4R1</accession>
<dbReference type="SUPFAM" id="SSF75304">
    <property type="entry name" value="Amidase signature (AS) enzymes"/>
    <property type="match status" value="1"/>
</dbReference>
<reference evidence="4" key="2">
    <citation type="journal article" date="2023" name="IMA Fungus">
        <title>Comparative genomic study of the Penicillium genus elucidates a diverse pangenome and 15 lateral gene transfer events.</title>
        <authorList>
            <person name="Petersen C."/>
            <person name="Sorensen T."/>
            <person name="Nielsen M.R."/>
            <person name="Sondergaard T.E."/>
            <person name="Sorensen J.L."/>
            <person name="Fitzpatrick D.A."/>
            <person name="Frisvad J.C."/>
            <person name="Nielsen K.L."/>
        </authorList>
    </citation>
    <scope>NUCLEOTIDE SEQUENCE</scope>
    <source>
        <strain evidence="4">IBT 29677</strain>
    </source>
</reference>
<feature type="domain" description="Amidase" evidence="2">
    <location>
        <begin position="189"/>
        <end position="363"/>
    </location>
</feature>
<evidence type="ECO:0000313" key="4">
    <source>
        <dbReference type="EMBL" id="KAJ5403367.1"/>
    </source>
</evidence>
<sequence length="617" mass="68760">MRVSTLILSVLATCTFASNVIKVDDVQYYFPSKVELTYNFDAIEPFPITVITLLDQFNISAWLNNTISDFLLRDDVYIREFSTSFYLQGFESAGFDGNTKSLLETFGANNIFWASPQNGSLLPDGPYFATVSGLHQAWRLYDDQTNSFVLPTVPSVDNINAYEVLPVKDTNPLGSLSIAVPSRLYYKPTPEQPLAGYRVAVKDQYAIKGLITTFGSRSYAMTYPPSNVTSAVIQNLIDLGAIIVGKTKLSLFANPLFTAAQWPDYSLPFNPRGDSYLIPGASSAGSGAAMAAYDWLDYSIGEDTGGSMRFPAALNGIYGIRSTKNSTNNTATHFGPFDVAGHFARDVDTFNYLGGVMYPDPGIKNYTKFPKRILFPQEYWENINPDYARACNDYVKQLEIFLGVKRTVIDTNYLWQRHSKQNTSLVDYFANLIPYVSGSNDFMVNFRKDYFEKFGSFPYVAVDKPSSSSLEPQNATLGQMGFSLQAEFQNFYRGSVLVPDKETCSEAIVVFPFNGNGGVPWYRDTNISYSQNGYAPALPGYISWNLLSVMNESPELTVPVGPIRYQSKISLVEEEYPAALEIQGASGCDMMLMNLVREVAYAWGYRKLSKQEARCIS</sequence>
<dbReference type="Pfam" id="PF26053">
    <property type="entry name" value="DUF8016"/>
    <property type="match status" value="1"/>
</dbReference>
<dbReference type="Pfam" id="PF01425">
    <property type="entry name" value="Amidase"/>
    <property type="match status" value="1"/>
</dbReference>
<reference evidence="4" key="1">
    <citation type="submission" date="2022-12" db="EMBL/GenBank/DDBJ databases">
        <authorList>
            <person name="Petersen C."/>
        </authorList>
    </citation>
    <scope>NUCLEOTIDE SEQUENCE</scope>
    <source>
        <strain evidence="4">IBT 29677</strain>
    </source>
</reference>
<dbReference type="EMBL" id="JAPZBU010000005">
    <property type="protein sequence ID" value="KAJ5403367.1"/>
    <property type="molecule type" value="Genomic_DNA"/>
</dbReference>
<evidence type="ECO:0000313" key="5">
    <source>
        <dbReference type="Proteomes" id="UP001147747"/>
    </source>
</evidence>
<dbReference type="InterPro" id="IPR036928">
    <property type="entry name" value="AS_sf"/>
</dbReference>
<gene>
    <name evidence="4" type="ORF">N7509_003238</name>
</gene>
<dbReference type="PANTHER" id="PTHR46310">
    <property type="entry name" value="AMIDASE 1"/>
    <property type="match status" value="1"/>
</dbReference>
<feature type="domain" description="Scytalone dehydratase-like protein Arp1 N-terminal" evidence="3">
    <location>
        <begin position="43"/>
        <end position="133"/>
    </location>
</feature>
<organism evidence="4 5">
    <name type="scientific">Penicillium cosmopolitanum</name>
    <dbReference type="NCBI Taxonomy" id="1131564"/>
    <lineage>
        <taxon>Eukaryota</taxon>
        <taxon>Fungi</taxon>
        <taxon>Dikarya</taxon>
        <taxon>Ascomycota</taxon>
        <taxon>Pezizomycotina</taxon>
        <taxon>Eurotiomycetes</taxon>
        <taxon>Eurotiomycetidae</taxon>
        <taxon>Eurotiales</taxon>
        <taxon>Aspergillaceae</taxon>
        <taxon>Penicillium</taxon>
    </lineage>
</organism>
<dbReference type="InterPro" id="IPR023631">
    <property type="entry name" value="Amidase_dom"/>
</dbReference>
<protein>
    <submittedName>
        <fullName evidence="4">Amidase signature enzyme</fullName>
    </submittedName>
</protein>
<name>A0A9W9W4R1_9EURO</name>
<dbReference type="OrthoDB" id="5423360at2759"/>
<dbReference type="AlphaFoldDB" id="A0A9W9W4R1"/>
<keyword evidence="5" id="KW-1185">Reference proteome</keyword>
<dbReference type="GeneID" id="81366855"/>
<evidence type="ECO:0000259" key="3">
    <source>
        <dbReference type="Pfam" id="PF26053"/>
    </source>
</evidence>
<dbReference type="InterPro" id="IPR058329">
    <property type="entry name" value="Arp1_N"/>
</dbReference>
<comment type="caution">
    <text evidence="4">The sequence shown here is derived from an EMBL/GenBank/DDBJ whole genome shotgun (WGS) entry which is preliminary data.</text>
</comment>
<feature type="chain" id="PRO_5040988982" evidence="1">
    <location>
        <begin position="18"/>
        <end position="617"/>
    </location>
</feature>
<evidence type="ECO:0000259" key="2">
    <source>
        <dbReference type="Pfam" id="PF01425"/>
    </source>
</evidence>
<dbReference type="Gene3D" id="3.90.1300.10">
    <property type="entry name" value="Amidase signature (AS) domain"/>
    <property type="match status" value="1"/>
</dbReference>
<dbReference type="PANTHER" id="PTHR46310:SF7">
    <property type="entry name" value="AMIDASE 1"/>
    <property type="match status" value="1"/>
</dbReference>
<keyword evidence="1" id="KW-0732">Signal</keyword>
<proteinExistence type="predicted"/>
<dbReference type="Proteomes" id="UP001147747">
    <property type="component" value="Unassembled WGS sequence"/>
</dbReference>
<dbReference type="RefSeq" id="XP_056490609.1">
    <property type="nucleotide sequence ID" value="XM_056627875.1"/>
</dbReference>